<dbReference type="RefSeq" id="WP_191766835.1">
    <property type="nucleotide sequence ID" value="NZ_JACSPM010000004.1"/>
</dbReference>
<evidence type="ECO:0000256" key="1">
    <source>
        <dbReference type="SAM" id="MobiDB-lite"/>
    </source>
</evidence>
<accession>A0ABR8X5A6</accession>
<evidence type="ECO:0000256" key="2">
    <source>
        <dbReference type="SAM" id="SignalP"/>
    </source>
</evidence>
<sequence>MDSALRTSRNAIVLLAAGAVGALLGSSSVAIAAPGGPLKDPPTSTCVFTPETDVVTDPLTAPSDFLRGAGRLAPTPH</sequence>
<dbReference type="Proteomes" id="UP000602532">
    <property type="component" value="Unassembled WGS sequence"/>
</dbReference>
<dbReference type="EMBL" id="JACSPM010000004">
    <property type="protein sequence ID" value="MBD8024505.1"/>
    <property type="molecule type" value="Genomic_DNA"/>
</dbReference>
<evidence type="ECO:0000313" key="3">
    <source>
        <dbReference type="EMBL" id="MBD8024505.1"/>
    </source>
</evidence>
<keyword evidence="4" id="KW-1185">Reference proteome</keyword>
<protein>
    <submittedName>
        <fullName evidence="3">Uncharacterized protein</fullName>
    </submittedName>
</protein>
<evidence type="ECO:0000313" key="4">
    <source>
        <dbReference type="Proteomes" id="UP000602532"/>
    </source>
</evidence>
<proteinExistence type="predicted"/>
<feature type="chain" id="PRO_5045754537" evidence="2">
    <location>
        <begin position="33"/>
        <end position="77"/>
    </location>
</feature>
<feature type="signal peptide" evidence="2">
    <location>
        <begin position="1"/>
        <end position="32"/>
    </location>
</feature>
<organism evidence="3 4">
    <name type="scientific">Microbacterium gallinarum</name>
    <dbReference type="NCBI Taxonomy" id="2762209"/>
    <lineage>
        <taxon>Bacteria</taxon>
        <taxon>Bacillati</taxon>
        <taxon>Actinomycetota</taxon>
        <taxon>Actinomycetes</taxon>
        <taxon>Micrococcales</taxon>
        <taxon>Microbacteriaceae</taxon>
        <taxon>Microbacterium</taxon>
    </lineage>
</organism>
<gene>
    <name evidence="3" type="ORF">H9622_13010</name>
</gene>
<name>A0ABR8X5A6_9MICO</name>
<comment type="caution">
    <text evidence="3">The sequence shown here is derived from an EMBL/GenBank/DDBJ whole genome shotgun (WGS) entry which is preliminary data.</text>
</comment>
<feature type="region of interest" description="Disordered" evidence="1">
    <location>
        <begin position="58"/>
        <end position="77"/>
    </location>
</feature>
<keyword evidence="2" id="KW-0732">Signal</keyword>
<reference evidence="3 4" key="1">
    <citation type="submission" date="2020-08" db="EMBL/GenBank/DDBJ databases">
        <title>A Genomic Blueprint of the Chicken Gut Microbiome.</title>
        <authorList>
            <person name="Gilroy R."/>
            <person name="Ravi A."/>
            <person name="Getino M."/>
            <person name="Pursley I."/>
            <person name="Horton D.L."/>
            <person name="Alikhan N.-F."/>
            <person name="Baker D."/>
            <person name="Gharbi K."/>
            <person name="Hall N."/>
            <person name="Watson M."/>
            <person name="Adriaenssens E.M."/>
            <person name="Foster-Nyarko E."/>
            <person name="Jarju S."/>
            <person name="Secka A."/>
            <person name="Antonio M."/>
            <person name="Oren A."/>
            <person name="Chaudhuri R."/>
            <person name="La Ragione R.M."/>
            <person name="Hildebrand F."/>
            <person name="Pallen M.J."/>
        </authorList>
    </citation>
    <scope>NUCLEOTIDE SEQUENCE [LARGE SCALE GENOMIC DNA]</scope>
    <source>
        <strain evidence="3 4">Sa1CUA4</strain>
    </source>
</reference>